<dbReference type="Proteomes" id="UP000624325">
    <property type="component" value="Unassembled WGS sequence"/>
</dbReference>
<keyword evidence="2" id="KW-1185">Reference proteome</keyword>
<organism evidence="1 2">
    <name type="scientific">Asanoa iriomotensis</name>
    <dbReference type="NCBI Taxonomy" id="234613"/>
    <lineage>
        <taxon>Bacteria</taxon>
        <taxon>Bacillati</taxon>
        <taxon>Actinomycetota</taxon>
        <taxon>Actinomycetes</taxon>
        <taxon>Micromonosporales</taxon>
        <taxon>Micromonosporaceae</taxon>
        <taxon>Asanoa</taxon>
    </lineage>
</organism>
<dbReference type="EMBL" id="BONC01000016">
    <property type="protein sequence ID" value="GIF56696.1"/>
    <property type="molecule type" value="Genomic_DNA"/>
</dbReference>
<evidence type="ECO:0000313" key="2">
    <source>
        <dbReference type="Proteomes" id="UP000624325"/>
    </source>
</evidence>
<evidence type="ECO:0000313" key="1">
    <source>
        <dbReference type="EMBL" id="GIF56696.1"/>
    </source>
</evidence>
<name>A0ABQ4C2N8_9ACTN</name>
<comment type="caution">
    <text evidence="1">The sequence shown here is derived from an EMBL/GenBank/DDBJ whole genome shotgun (WGS) entry which is preliminary data.</text>
</comment>
<evidence type="ECO:0008006" key="3">
    <source>
        <dbReference type="Google" id="ProtNLM"/>
    </source>
</evidence>
<accession>A0ABQ4C2N8</accession>
<reference evidence="1 2" key="1">
    <citation type="submission" date="2021-01" db="EMBL/GenBank/DDBJ databases">
        <title>Whole genome shotgun sequence of Asanoa iriomotensis NBRC 100142.</title>
        <authorList>
            <person name="Komaki H."/>
            <person name="Tamura T."/>
        </authorList>
    </citation>
    <scope>NUCLEOTIDE SEQUENCE [LARGE SCALE GENOMIC DNA]</scope>
    <source>
        <strain evidence="1 2">NBRC 100142</strain>
    </source>
</reference>
<proteinExistence type="predicted"/>
<protein>
    <recommendedName>
        <fullName evidence="3">DUF4143 domain-containing protein</fullName>
    </recommendedName>
</protein>
<gene>
    <name evidence="1" type="ORF">Air01nite_27910</name>
</gene>
<sequence length="194" mass="21715">MFHSEADLQHAFAWSAQEIDPTLQIRLETRPVPGLRLDLLVAAADGSRCTAVELKYLTANWLGEYNGERLELKNQGAQDIRAYDVVKDLTRVERVVAERPGWSGLVLVLTNDPSYWNKPALIRETNAQAFRLYQGNTLTGARAWGPLTGAGTKRGREADLNLRQEYTCAWVDYTALPGLRGTFRLLILEVAAED</sequence>